<gene>
    <name evidence="12" type="primary">LOC108695934</name>
</gene>
<dbReference type="PROSITE" id="PS50262">
    <property type="entry name" value="G_PROTEIN_RECEP_F1_2"/>
    <property type="match status" value="1"/>
</dbReference>
<dbReference type="STRING" id="8355.A0A1L8FNZ6"/>
<dbReference type="GO" id="GO:0004982">
    <property type="term" value="F:N-formyl peptide receptor activity"/>
    <property type="evidence" value="ECO:0000318"/>
    <property type="project" value="GO_Central"/>
</dbReference>
<evidence type="ECO:0000256" key="1">
    <source>
        <dbReference type="ARBA" id="ARBA00004141"/>
    </source>
</evidence>
<evidence type="ECO:0000313" key="11">
    <source>
        <dbReference type="Proteomes" id="UP000186698"/>
    </source>
</evidence>
<dbReference type="PANTHER" id="PTHR24225">
    <property type="entry name" value="CHEMOTACTIC RECEPTOR"/>
    <property type="match status" value="1"/>
</dbReference>
<dbReference type="GO" id="GO:0004875">
    <property type="term" value="F:complement receptor activity"/>
    <property type="evidence" value="ECO:0000318"/>
    <property type="project" value="GO_Central"/>
</dbReference>
<keyword evidence="2 9" id="KW-0812">Transmembrane</keyword>
<dbReference type="Proteomes" id="UP000186698">
    <property type="component" value="Chromosome 7L"/>
</dbReference>
<organism evidence="11 12">
    <name type="scientific">Xenopus laevis</name>
    <name type="common">African clawed frog</name>
    <dbReference type="NCBI Taxonomy" id="8355"/>
    <lineage>
        <taxon>Eukaryota</taxon>
        <taxon>Metazoa</taxon>
        <taxon>Chordata</taxon>
        <taxon>Craniata</taxon>
        <taxon>Vertebrata</taxon>
        <taxon>Euteleostomi</taxon>
        <taxon>Amphibia</taxon>
        <taxon>Batrachia</taxon>
        <taxon>Anura</taxon>
        <taxon>Pipoidea</taxon>
        <taxon>Pipidae</taxon>
        <taxon>Xenopodinae</taxon>
        <taxon>Xenopus</taxon>
        <taxon>Xenopus</taxon>
    </lineage>
</organism>
<proteinExistence type="inferred from homology"/>
<evidence type="ECO:0000256" key="2">
    <source>
        <dbReference type="ARBA" id="ARBA00022692"/>
    </source>
</evidence>
<dbReference type="GO" id="GO:0007204">
    <property type="term" value="P:positive regulation of cytosolic calcium ion concentration"/>
    <property type="evidence" value="ECO:0000318"/>
    <property type="project" value="GO_Central"/>
</dbReference>
<keyword evidence="7 9" id="KW-0807">Transducer</keyword>
<evidence type="ECO:0000256" key="4">
    <source>
        <dbReference type="ARBA" id="ARBA00023040"/>
    </source>
</evidence>
<comment type="similarity">
    <text evidence="9">Belongs to the G-protein coupled receptor 1 family.</text>
</comment>
<dbReference type="RefSeq" id="XP_018080370.1">
    <property type="nucleotide sequence ID" value="XM_018224881.1"/>
</dbReference>
<keyword evidence="6 9" id="KW-0675">Receptor</keyword>
<keyword evidence="4 9" id="KW-0297">G-protein coupled receptor</keyword>
<dbReference type="Bgee" id="108695934">
    <property type="expression patterns" value="Expressed in spleen and 3 other cell types or tissues"/>
</dbReference>
<evidence type="ECO:0000259" key="10">
    <source>
        <dbReference type="PROSITE" id="PS50262"/>
    </source>
</evidence>
<evidence type="ECO:0000256" key="5">
    <source>
        <dbReference type="ARBA" id="ARBA00023136"/>
    </source>
</evidence>
<dbReference type="OMA" id="STTHNIC"/>
<comment type="subcellular location">
    <subcellularLocation>
        <location evidence="1">Membrane</location>
        <topology evidence="1">Multi-pass membrane protein</topology>
    </subcellularLocation>
</comment>
<accession>A0A1L8FNZ6</accession>
<dbReference type="PaxDb" id="8355-A0A1L8FNZ6"/>
<feature type="domain" description="G-protein coupled receptors family 1 profile" evidence="10">
    <location>
        <begin position="54"/>
        <end position="299"/>
    </location>
</feature>
<evidence type="ECO:0000256" key="9">
    <source>
        <dbReference type="RuleBase" id="RU000688"/>
    </source>
</evidence>
<dbReference type="OrthoDB" id="9905908at2759"/>
<evidence type="ECO:0000256" key="8">
    <source>
        <dbReference type="ARBA" id="ARBA00025736"/>
    </source>
</evidence>
<keyword evidence="3" id="KW-1133">Transmembrane helix</keyword>
<dbReference type="Pfam" id="PF00001">
    <property type="entry name" value="7tm_1"/>
    <property type="match status" value="1"/>
</dbReference>
<dbReference type="GO" id="GO:0007200">
    <property type="term" value="P:phospholipase C-activating G protein-coupled receptor signaling pathway"/>
    <property type="evidence" value="ECO:0000318"/>
    <property type="project" value="GO_Central"/>
</dbReference>
<dbReference type="PANTHER" id="PTHR24225:SF73">
    <property type="entry name" value="C3A ANAPHYLATOXIN CHEMOTACTIC RECEPTOR-LIKE"/>
    <property type="match status" value="1"/>
</dbReference>
<evidence type="ECO:0000256" key="3">
    <source>
        <dbReference type="ARBA" id="ARBA00022989"/>
    </source>
</evidence>
<protein>
    <submittedName>
        <fullName evidence="12">C3a anaphylatoxin chemotactic receptor</fullName>
    </submittedName>
</protein>
<reference evidence="12" key="1">
    <citation type="submission" date="2025-08" db="UniProtKB">
        <authorList>
            <consortium name="RefSeq"/>
        </authorList>
    </citation>
    <scope>IDENTIFICATION</scope>
    <source>
        <strain evidence="12">J_2021</strain>
        <tissue evidence="12">Erythrocytes</tissue>
    </source>
</reference>
<sequence length="316" mass="36234">MSITVTPLYNISKENEDFSDQWWYKITLPRNIYVAMRIISIIYLSITCIVGVIGNGLVIWISGFKMSLISAKWYLNLAITDFICSASVVRIAAWFLPGHFFDCSVSFALLLLNMLTSVYFLTAISIDRCISIMWPFWANSNRTKRSANTGIVIIWMVSLLFSVASVLIDFGFHDLMLCAPKERGYYKVLNISKVEKFENLSHPVTVSVVMFLLPFTVILLCYGFIMFKVATLRRTNKSQRSLKIIVAIVICFFSCWFPYNLWQFIAFRTREDDIGVDLIISYVSVCLVYTSSCLNPILYVFLGRDFKSSLTKCKCI</sequence>
<dbReference type="GeneID" id="108695934"/>
<keyword evidence="5" id="KW-0472">Membrane</keyword>
<evidence type="ECO:0000256" key="7">
    <source>
        <dbReference type="ARBA" id="ARBA00023224"/>
    </source>
</evidence>
<evidence type="ECO:0000256" key="6">
    <source>
        <dbReference type="ARBA" id="ARBA00023170"/>
    </source>
</evidence>
<dbReference type="InterPro" id="IPR017452">
    <property type="entry name" value="GPCR_Rhodpsn_7TM"/>
</dbReference>
<name>A0A1L8FNZ6_XENLA</name>
<dbReference type="AlphaFoldDB" id="A0A1L8FNZ6"/>
<dbReference type="SUPFAM" id="SSF81321">
    <property type="entry name" value="Family A G protein-coupled receptor-like"/>
    <property type="match status" value="1"/>
</dbReference>
<dbReference type="GO" id="GO:0006954">
    <property type="term" value="P:inflammatory response"/>
    <property type="evidence" value="ECO:0000318"/>
    <property type="project" value="GO_Central"/>
</dbReference>
<dbReference type="KEGG" id="xla:108695934"/>
<dbReference type="Gene3D" id="1.20.1070.10">
    <property type="entry name" value="Rhodopsin 7-helix transmembrane proteins"/>
    <property type="match status" value="1"/>
</dbReference>
<evidence type="ECO:0000313" key="12">
    <source>
        <dbReference type="RefSeq" id="XP_018080370.1"/>
    </source>
</evidence>
<dbReference type="GO" id="GO:0005886">
    <property type="term" value="C:plasma membrane"/>
    <property type="evidence" value="ECO:0000318"/>
    <property type="project" value="GO_Central"/>
</dbReference>
<dbReference type="InterPro" id="IPR000276">
    <property type="entry name" value="GPCR_Rhodpsn"/>
</dbReference>
<dbReference type="PROSITE" id="PS00237">
    <property type="entry name" value="G_PROTEIN_RECEP_F1_1"/>
    <property type="match status" value="1"/>
</dbReference>
<dbReference type="InterPro" id="IPR000826">
    <property type="entry name" value="Formyl_rcpt-rel"/>
</dbReference>
<dbReference type="PRINTS" id="PR00237">
    <property type="entry name" value="GPCRRHODOPSN"/>
</dbReference>
<comment type="similarity">
    <text evidence="8">Belongs to the chemokine-like receptor (CMKLR) family.</text>
</comment>
<dbReference type="GO" id="GO:0002430">
    <property type="term" value="P:complement receptor mediated signaling pathway"/>
    <property type="evidence" value="ECO:0000318"/>
    <property type="project" value="GO_Central"/>
</dbReference>
<keyword evidence="11" id="KW-1185">Reference proteome</keyword>